<protein>
    <submittedName>
        <fullName evidence="1">Uncharacterized protein</fullName>
    </submittedName>
</protein>
<evidence type="ECO:0000313" key="2">
    <source>
        <dbReference type="Proteomes" id="UP000827872"/>
    </source>
</evidence>
<name>A0ACB8ES59_9SAUR</name>
<evidence type="ECO:0000313" key="1">
    <source>
        <dbReference type="EMBL" id="KAH7995334.1"/>
    </source>
</evidence>
<comment type="caution">
    <text evidence="1">The sequence shown here is derived from an EMBL/GenBank/DDBJ whole genome shotgun (WGS) entry which is preliminary data.</text>
</comment>
<proteinExistence type="predicted"/>
<keyword evidence="2" id="KW-1185">Reference proteome</keyword>
<accession>A0ACB8ES59</accession>
<reference evidence="1" key="1">
    <citation type="submission" date="2021-08" db="EMBL/GenBank/DDBJ databases">
        <title>The first chromosome-level gecko genome reveals the dynamic sex chromosomes of Neotropical dwarf geckos (Sphaerodactylidae: Sphaerodactylus).</title>
        <authorList>
            <person name="Pinto B.J."/>
            <person name="Keating S.E."/>
            <person name="Gamble T."/>
        </authorList>
    </citation>
    <scope>NUCLEOTIDE SEQUENCE</scope>
    <source>
        <strain evidence="1">TG3544</strain>
    </source>
</reference>
<sequence length="146" mass="15595">MGSQANFLPTDFTIIIAPGSLLYSSHYYQVAQAALACTPTLDGGPTGAEFHLSLFGIGELRSAEQACLASQWFHRFPFYGKPPLLANAMEALCGEAAEKRAEGSLTRCAETGSKWPRAEALPLNCVCQTKSRVCSSPLQEGGKIPV</sequence>
<dbReference type="Proteomes" id="UP000827872">
    <property type="component" value="Linkage Group LG07"/>
</dbReference>
<dbReference type="EMBL" id="CM037620">
    <property type="protein sequence ID" value="KAH7995334.1"/>
    <property type="molecule type" value="Genomic_DNA"/>
</dbReference>
<gene>
    <name evidence="1" type="ORF">K3G42_024757</name>
</gene>
<organism evidence="1 2">
    <name type="scientific">Sphaerodactylus townsendi</name>
    <dbReference type="NCBI Taxonomy" id="933632"/>
    <lineage>
        <taxon>Eukaryota</taxon>
        <taxon>Metazoa</taxon>
        <taxon>Chordata</taxon>
        <taxon>Craniata</taxon>
        <taxon>Vertebrata</taxon>
        <taxon>Euteleostomi</taxon>
        <taxon>Lepidosauria</taxon>
        <taxon>Squamata</taxon>
        <taxon>Bifurcata</taxon>
        <taxon>Gekkota</taxon>
        <taxon>Sphaerodactylidae</taxon>
        <taxon>Sphaerodactylus</taxon>
    </lineage>
</organism>